<organism evidence="2 3">
    <name type="scientific">Methylobacterium soli</name>
    <dbReference type="NCBI Taxonomy" id="553447"/>
    <lineage>
        <taxon>Bacteria</taxon>
        <taxon>Pseudomonadati</taxon>
        <taxon>Pseudomonadota</taxon>
        <taxon>Alphaproteobacteria</taxon>
        <taxon>Hyphomicrobiales</taxon>
        <taxon>Methylobacteriaceae</taxon>
        <taxon>Methylobacterium</taxon>
    </lineage>
</organism>
<feature type="transmembrane region" description="Helical" evidence="1">
    <location>
        <begin position="38"/>
        <end position="59"/>
    </location>
</feature>
<dbReference type="AlphaFoldDB" id="A0A6L3T2Y1"/>
<sequence length="82" mass="8709">MRRAPPRTAAASHPPWRAWAGGFRGVLALFGMTAPPRLGVATMIAAVVCSQAVLSLLLARFSLFDLPAQHLSARRTLAATTL</sequence>
<dbReference type="InterPro" id="IPR006750">
    <property type="entry name" value="YdcZ"/>
</dbReference>
<accession>A0A6L3T2Y1</accession>
<keyword evidence="1" id="KW-0812">Transmembrane</keyword>
<dbReference type="Pfam" id="PF04657">
    <property type="entry name" value="DMT_YdcZ"/>
    <property type="match status" value="1"/>
</dbReference>
<evidence type="ECO:0000313" key="2">
    <source>
        <dbReference type="EMBL" id="KAB1079297.1"/>
    </source>
</evidence>
<reference evidence="2 3" key="1">
    <citation type="submission" date="2019-09" db="EMBL/GenBank/DDBJ databases">
        <title>YIM 48816 draft genome.</title>
        <authorList>
            <person name="Jiang L."/>
        </authorList>
    </citation>
    <scope>NUCLEOTIDE SEQUENCE [LARGE SCALE GENOMIC DNA]</scope>
    <source>
        <strain evidence="2 3">YIM 48816</strain>
    </source>
</reference>
<dbReference type="Proteomes" id="UP000474159">
    <property type="component" value="Unassembled WGS sequence"/>
</dbReference>
<protein>
    <submittedName>
        <fullName evidence="2">Uncharacterized protein</fullName>
    </submittedName>
</protein>
<evidence type="ECO:0000313" key="3">
    <source>
        <dbReference type="Proteomes" id="UP000474159"/>
    </source>
</evidence>
<evidence type="ECO:0000256" key="1">
    <source>
        <dbReference type="SAM" id="Phobius"/>
    </source>
</evidence>
<proteinExistence type="predicted"/>
<keyword evidence="3" id="KW-1185">Reference proteome</keyword>
<dbReference type="RefSeq" id="WP_151000032.1">
    <property type="nucleotide sequence ID" value="NZ_BPQY01000722.1"/>
</dbReference>
<keyword evidence="1" id="KW-1133">Transmembrane helix</keyword>
<name>A0A6L3T2Y1_9HYPH</name>
<comment type="caution">
    <text evidence="2">The sequence shown here is derived from an EMBL/GenBank/DDBJ whole genome shotgun (WGS) entry which is preliminary data.</text>
</comment>
<keyword evidence="1" id="KW-0472">Membrane</keyword>
<dbReference type="EMBL" id="VZZK01000009">
    <property type="protein sequence ID" value="KAB1079297.1"/>
    <property type="molecule type" value="Genomic_DNA"/>
</dbReference>
<gene>
    <name evidence="2" type="ORF">F6X53_10795</name>
</gene>